<organism evidence="1 2">
    <name type="scientific">Escallonia herrerae</name>
    <dbReference type="NCBI Taxonomy" id="1293975"/>
    <lineage>
        <taxon>Eukaryota</taxon>
        <taxon>Viridiplantae</taxon>
        <taxon>Streptophyta</taxon>
        <taxon>Embryophyta</taxon>
        <taxon>Tracheophyta</taxon>
        <taxon>Spermatophyta</taxon>
        <taxon>Magnoliopsida</taxon>
        <taxon>eudicotyledons</taxon>
        <taxon>Gunneridae</taxon>
        <taxon>Pentapetalae</taxon>
        <taxon>asterids</taxon>
        <taxon>campanulids</taxon>
        <taxon>Escalloniales</taxon>
        <taxon>Escalloniaceae</taxon>
        <taxon>Escallonia</taxon>
    </lineage>
</organism>
<name>A0AA88X5T9_9ASTE</name>
<dbReference type="PANTHER" id="PTHR34670">
    <property type="entry name" value="EXPRESSED PROTEIN"/>
    <property type="match status" value="1"/>
</dbReference>
<protein>
    <submittedName>
        <fullName evidence="1">Uncharacterized protein</fullName>
    </submittedName>
</protein>
<keyword evidence="2" id="KW-1185">Reference proteome</keyword>
<gene>
    <name evidence="1" type="ORF">RJ639_031927</name>
</gene>
<evidence type="ECO:0000313" key="2">
    <source>
        <dbReference type="Proteomes" id="UP001188597"/>
    </source>
</evidence>
<comment type="caution">
    <text evidence="1">The sequence shown here is derived from an EMBL/GenBank/DDBJ whole genome shotgun (WGS) entry which is preliminary data.</text>
</comment>
<dbReference type="AlphaFoldDB" id="A0AA88X5T9"/>
<dbReference type="Proteomes" id="UP001188597">
    <property type="component" value="Unassembled WGS sequence"/>
</dbReference>
<dbReference type="PANTHER" id="PTHR34670:SF8">
    <property type="entry name" value="EXPRESSED PROTEIN"/>
    <property type="match status" value="1"/>
</dbReference>
<accession>A0AA88X5T9</accession>
<evidence type="ECO:0000313" key="1">
    <source>
        <dbReference type="EMBL" id="KAK3037433.1"/>
    </source>
</evidence>
<reference evidence="1" key="1">
    <citation type="submission" date="2022-12" db="EMBL/GenBank/DDBJ databases">
        <title>Draft genome assemblies for two species of Escallonia (Escalloniales).</title>
        <authorList>
            <person name="Chanderbali A."/>
            <person name="Dervinis C."/>
            <person name="Anghel I."/>
            <person name="Soltis D."/>
            <person name="Soltis P."/>
            <person name="Zapata F."/>
        </authorList>
    </citation>
    <scope>NUCLEOTIDE SEQUENCE</scope>
    <source>
        <strain evidence="1">UCBG64.0493</strain>
        <tissue evidence="1">Leaf</tissue>
    </source>
</reference>
<proteinExistence type="predicted"/>
<dbReference type="EMBL" id="JAVXUP010000122">
    <property type="protein sequence ID" value="KAK3037433.1"/>
    <property type="molecule type" value="Genomic_DNA"/>
</dbReference>
<sequence length="105" mass="11247">MEGLIPLVYRAIMQHKIGGQGAFLRSLLNESPSASYVRLPGDSGRFQASEIPMFRPDRGFSTCTSPSSCTKRVASGGVQSPGCCCNKPLITERGTRGFYAVSVNS</sequence>